<dbReference type="EMBL" id="CM047582">
    <property type="protein sequence ID" value="KAI9914441.1"/>
    <property type="molecule type" value="Genomic_DNA"/>
</dbReference>
<dbReference type="Proteomes" id="UP001163321">
    <property type="component" value="Chromosome 3"/>
</dbReference>
<reference evidence="1 2" key="1">
    <citation type="journal article" date="2022" name="bioRxiv">
        <title>The genome of the oomycete Peronosclerospora sorghi, a cosmopolitan pathogen of maize and sorghum, is inflated with dispersed pseudogenes.</title>
        <authorList>
            <person name="Fletcher K."/>
            <person name="Martin F."/>
            <person name="Isakeit T."/>
            <person name="Cavanaugh K."/>
            <person name="Magill C."/>
            <person name="Michelmore R."/>
        </authorList>
    </citation>
    <scope>NUCLEOTIDE SEQUENCE [LARGE SCALE GENOMIC DNA]</scope>
    <source>
        <strain evidence="1">P6</strain>
    </source>
</reference>
<accession>A0ACC0W7Z0</accession>
<evidence type="ECO:0000313" key="2">
    <source>
        <dbReference type="Proteomes" id="UP001163321"/>
    </source>
</evidence>
<sequence length="162" mass="18620">MMNQPADQRPDWFANQGRCGKIQKVVIYGNILAAGKVLDALVNARDFVTVTANQKYLKIQIKDTRNWTDFFLVPKKGLSILKPLDAAIIYYQSDSVSLWEVYLTFAKTPPEGINNIPSINRQEREYLLMLNHSRFDLMYRKAHGISYVLDPRFLGYGCDIRG</sequence>
<comment type="caution">
    <text evidence="1">The sequence shown here is derived from an EMBL/GenBank/DDBJ whole genome shotgun (WGS) entry which is preliminary data.</text>
</comment>
<name>A0ACC0W7Z0_9STRA</name>
<proteinExistence type="predicted"/>
<gene>
    <name evidence="1" type="ORF">PsorP6_007582</name>
</gene>
<evidence type="ECO:0000313" key="1">
    <source>
        <dbReference type="EMBL" id="KAI9914441.1"/>
    </source>
</evidence>
<protein>
    <submittedName>
        <fullName evidence="1">Uncharacterized protein</fullName>
    </submittedName>
</protein>
<keyword evidence="2" id="KW-1185">Reference proteome</keyword>
<organism evidence="1 2">
    <name type="scientific">Peronosclerospora sorghi</name>
    <dbReference type="NCBI Taxonomy" id="230839"/>
    <lineage>
        <taxon>Eukaryota</taxon>
        <taxon>Sar</taxon>
        <taxon>Stramenopiles</taxon>
        <taxon>Oomycota</taxon>
        <taxon>Peronosporomycetes</taxon>
        <taxon>Peronosporales</taxon>
        <taxon>Peronosporaceae</taxon>
        <taxon>Peronosclerospora</taxon>
    </lineage>
</organism>